<dbReference type="RefSeq" id="WP_011641394.1">
    <property type="nucleotide sequence ID" value="NC_008346.1"/>
</dbReference>
<evidence type="ECO:0000256" key="1">
    <source>
        <dbReference type="SAM" id="Coils"/>
    </source>
</evidence>
<evidence type="ECO:0000313" key="4">
    <source>
        <dbReference type="Proteomes" id="UP000001968"/>
    </source>
</evidence>
<gene>
    <name evidence="3" type="ordered locus">Swol_2007</name>
</gene>
<reference evidence="4" key="1">
    <citation type="journal article" date="2010" name="Environ. Microbiol.">
        <title>The genome of Syntrophomonas wolfei: new insights into syntrophic metabolism and biohydrogen production.</title>
        <authorList>
            <person name="Sieber J.R."/>
            <person name="Sims D.R."/>
            <person name="Han C."/>
            <person name="Kim E."/>
            <person name="Lykidis A."/>
            <person name="Lapidus A.L."/>
            <person name="McDonnald E."/>
            <person name="Rohlin L."/>
            <person name="Culley D.E."/>
            <person name="Gunsalus R."/>
            <person name="McInerney M.J."/>
        </authorList>
    </citation>
    <scope>NUCLEOTIDE SEQUENCE [LARGE SCALE GENOMIC DNA]</scope>
    <source>
        <strain evidence="4">DSM 2245B / Goettingen</strain>
    </source>
</reference>
<dbReference type="EMBL" id="CP000448">
    <property type="protein sequence ID" value="ABI69302.1"/>
    <property type="molecule type" value="Genomic_DNA"/>
</dbReference>
<dbReference type="Pfam" id="PF04465">
    <property type="entry name" value="DUF499"/>
    <property type="match status" value="1"/>
</dbReference>
<dbReference type="AlphaFoldDB" id="Q0AVF2"/>
<proteinExistence type="predicted"/>
<name>Q0AVF2_SYNWW</name>
<dbReference type="STRING" id="335541.Swol_2007"/>
<dbReference type="Proteomes" id="UP000001968">
    <property type="component" value="Chromosome"/>
</dbReference>
<keyword evidence="4" id="KW-1185">Reference proteome</keyword>
<protein>
    <submittedName>
        <fullName evidence="3">ATPase (AAA+ superfamily)-like protein</fullName>
    </submittedName>
</protein>
<sequence length="982" mass="109313">MALKPWYKVVTPREDLREGRPLDASEFAVHLDQIRDGRAPIDYQEPRHFFERTYLTQNLTILAAETVRRLSGITTETSAVFNMATQFGGGKTHALSVLYHLANSGPEADGLPGVRRILERAAINTIPRANVAVFVGTEFDSLSGRGGDDGTPNRKTPWGELAFQLGGDDTFAIVAEHDRQLIAPAGDVIHKMIPDNIPCLILMDELMNYVSRNRKSGLASQFYDFLQNLSETARGMKNVVLAVSIPASELEMTAEDQSDYDRFKKLLDRVGKPIFMSAESETAEIIRRRLFEWGGLPDDGIKVCSEYADWIIDNRTQLPDWFATDPREAFLASYPFHPSVLSVFERKWQVLPRFQQTRGILRLLALWVSNAYAEGFKGAHRDHLIGLGTAPLDDSLFQAAVFEQLGENRLIGAVTTDICGKKDAHALHLDKESVDAIKKARLHRKVATSIFFESNGGMANAEATVPELRLAVGDPEQDIANVETVLDNLTSNCYYLSTERNRYRFGIKPNLIKLLADRRANIQGPAIDERVREQVQKVFSEGLGVERVYFPAKSSTVADRAVLTLAVMDSEYSLQNKRTLTIIDEMTRSYGTSARTFKSAVIWAIPESDTALKEEARKLLAWEEINKDKASLRLDESQIKQLEIDLKKAKSDLKESVWRTYKNLALLGKDNKLRLIDMGLIHSSAASSMLQLILNRLMQDGDITDGISAAFLIRNWPPAFTEWSIKSVRDMFFASPQFPRILNQKIVKDGIAKGVANKVIAYVGKTSVGEYKPFYYGDVLSENDIEISEDMYIIKAEEAEKYKEPPTLTTLKINPGQVRMKPGDKQTFMVDGYDQLGRSIEVPDLIWTITGGVIDSQGVYTAGNDQGSFIVKASAAKVNSTANVAISIPMSKGPGGDNPDPGPEPPKGKSGKLSKLAWNGDLPPQKWMNFYSKVLARFASTQGLKINVSIEVESDGGVSEQKIEETRSALRELGLDDEIELE</sequence>
<feature type="region of interest" description="Disordered" evidence="2">
    <location>
        <begin position="887"/>
        <end position="916"/>
    </location>
</feature>
<evidence type="ECO:0000313" key="3">
    <source>
        <dbReference type="EMBL" id="ABI69302.1"/>
    </source>
</evidence>
<dbReference type="OrthoDB" id="9757917at2"/>
<dbReference type="HOGENOM" id="CLU_010124_0_0_9"/>
<dbReference type="eggNOG" id="COG1483">
    <property type="taxonomic scope" value="Bacteria"/>
</dbReference>
<evidence type="ECO:0000256" key="2">
    <source>
        <dbReference type="SAM" id="MobiDB-lite"/>
    </source>
</evidence>
<keyword evidence="1" id="KW-0175">Coiled coil</keyword>
<accession>Q0AVF2</accession>
<organism evidence="3 4">
    <name type="scientific">Syntrophomonas wolfei subsp. wolfei (strain DSM 2245B / Goettingen)</name>
    <dbReference type="NCBI Taxonomy" id="335541"/>
    <lineage>
        <taxon>Bacteria</taxon>
        <taxon>Bacillati</taxon>
        <taxon>Bacillota</taxon>
        <taxon>Clostridia</taxon>
        <taxon>Eubacteriales</taxon>
        <taxon>Syntrophomonadaceae</taxon>
        <taxon>Syntrophomonas</taxon>
    </lineage>
</organism>
<feature type="coiled-coil region" evidence="1">
    <location>
        <begin position="632"/>
        <end position="659"/>
    </location>
</feature>
<dbReference type="InterPro" id="IPR007555">
    <property type="entry name" value="DUF499"/>
</dbReference>
<dbReference type="KEGG" id="swo:Swol_2007"/>